<dbReference type="KEGG" id="brh:RBRH_01520"/>
<accession>E5ASI2</accession>
<evidence type="ECO:0000313" key="2">
    <source>
        <dbReference type="Proteomes" id="UP000007437"/>
    </source>
</evidence>
<dbReference type="EMBL" id="FR687359">
    <property type="protein sequence ID" value="CBW75564.1"/>
    <property type="molecule type" value="Genomic_DNA"/>
</dbReference>
<reference evidence="1 2" key="1">
    <citation type="journal article" date="2011" name="J. Bacteriol.">
        <title>Complete genome sequence of Burkholderia rhizoxinica, an endosymbiont of Rhizopus microsporus.</title>
        <authorList>
            <person name="Lackner G."/>
            <person name="Moebius N."/>
            <person name="Partida-Martinez L."/>
            <person name="Hertweck C."/>
        </authorList>
    </citation>
    <scope>NUCLEOTIDE SEQUENCE [LARGE SCALE GENOMIC DNA]</scope>
    <source>
        <strain evidence="2">DSM 19002 / CIP 109453 / HKI 454</strain>
    </source>
</reference>
<dbReference type="HOGENOM" id="CLU_105347_1_1_4"/>
<sequence>MVEPDVNEVYGLSEYLVALHAAWLNESSTLFRRRYYENGSHAGFILYVTDPAQNQDDIDEMRAALKSAKGPGNSVTFFTTRPMARRTGSS</sequence>
<organism evidence="1 2">
    <name type="scientific">Mycetohabitans rhizoxinica (strain DSM 19002 / CIP 109453 / HKI 454)</name>
    <name type="common">Paraburkholderia rhizoxinica</name>
    <dbReference type="NCBI Taxonomy" id="882378"/>
    <lineage>
        <taxon>Bacteria</taxon>
        <taxon>Pseudomonadati</taxon>
        <taxon>Pseudomonadota</taxon>
        <taxon>Betaproteobacteria</taxon>
        <taxon>Burkholderiales</taxon>
        <taxon>Burkholderiaceae</taxon>
        <taxon>Mycetohabitans</taxon>
    </lineage>
</organism>
<dbReference type="STRING" id="882378.RBRH_01520"/>
<gene>
    <name evidence="1" type="ordered locus">RBRH_01520</name>
</gene>
<name>E5ASI2_MYCRK</name>
<evidence type="ECO:0000313" key="1">
    <source>
        <dbReference type="EMBL" id="CBW75564.1"/>
    </source>
</evidence>
<dbReference type="eggNOG" id="COG4695">
    <property type="taxonomic scope" value="Bacteria"/>
</dbReference>
<proteinExistence type="predicted"/>
<protein>
    <submittedName>
        <fullName evidence="1">Presumed portal vertex protein</fullName>
    </submittedName>
</protein>
<dbReference type="Proteomes" id="UP000007437">
    <property type="component" value="Chromosome"/>
</dbReference>
<dbReference type="AlphaFoldDB" id="E5ASI2"/>